<dbReference type="AlphaFoldDB" id="A0A1Y2KXW3"/>
<dbReference type="STRING" id="1293891.TMES_15820"/>
<dbReference type="EMBL" id="JFKA01000008">
    <property type="protein sequence ID" value="OSQ36936.1"/>
    <property type="molecule type" value="Genomic_DNA"/>
</dbReference>
<evidence type="ECO:0000256" key="1">
    <source>
        <dbReference type="SAM" id="MobiDB-lite"/>
    </source>
</evidence>
<proteinExistence type="predicted"/>
<dbReference type="RefSeq" id="WP_211275935.1">
    <property type="nucleotide sequence ID" value="NZ_JFKA01000008.1"/>
</dbReference>
<feature type="compositionally biased region" description="Pro residues" evidence="1">
    <location>
        <begin position="506"/>
        <end position="522"/>
    </location>
</feature>
<feature type="domain" description="RapA2 cadherin-like" evidence="2">
    <location>
        <begin position="372"/>
        <end position="459"/>
    </location>
</feature>
<feature type="region of interest" description="Disordered" evidence="1">
    <location>
        <begin position="659"/>
        <end position="738"/>
    </location>
</feature>
<name>A0A1Y2KXW3_9PROT</name>
<gene>
    <name evidence="3" type="ORF">TMES_15820</name>
</gene>
<feature type="compositionally biased region" description="Basic and acidic residues" evidence="1">
    <location>
        <begin position="286"/>
        <end position="301"/>
    </location>
</feature>
<dbReference type="InterPro" id="IPR010221">
    <property type="entry name" value="VCBS_dom"/>
</dbReference>
<reference evidence="3 4" key="1">
    <citation type="submission" date="2014-03" db="EMBL/GenBank/DDBJ databases">
        <title>The draft genome sequence of Thalassospira mesophila JCM 18969.</title>
        <authorList>
            <person name="Lai Q."/>
            <person name="Shao Z."/>
        </authorList>
    </citation>
    <scope>NUCLEOTIDE SEQUENCE [LARGE SCALE GENOMIC DNA]</scope>
    <source>
        <strain evidence="3 4">JCM 18969</strain>
    </source>
</reference>
<keyword evidence="4" id="KW-1185">Reference proteome</keyword>
<dbReference type="Gene3D" id="2.60.40.10">
    <property type="entry name" value="Immunoglobulins"/>
    <property type="match status" value="1"/>
</dbReference>
<protein>
    <recommendedName>
        <fullName evidence="2">RapA2 cadherin-like domain-containing protein</fullName>
    </recommendedName>
</protein>
<comment type="caution">
    <text evidence="3">The sequence shown here is derived from an EMBL/GenBank/DDBJ whole genome shotgun (WGS) entry which is preliminary data.</text>
</comment>
<accession>A0A1Y2KXW3</accession>
<dbReference type="NCBIfam" id="TIGR01965">
    <property type="entry name" value="VCBS_repeat"/>
    <property type="match status" value="2"/>
</dbReference>
<sequence length="782" mass="79592">HYSQPGGETDTFKAVRIDTLPASGTLTLNGTVVTAGQVVALGDITDGKLVYTPAENVNGDNTASFTFSVQDSRDGFDTTPNKITVNVTPVNDAPVLSGTGETPAMVINDDGSGTTGTAALASGVSVSDVDITSDGDVSSYGGGSITVSFTDGYQAGDRLSINGGTLAGMTGVTGGNGSSLVIALADDATSSQVKAIIEAIRYGSVDADPTAGKTDSTRAYSIVLNDGDNNADGGTIDGTNDAGGPASLNSAALTGTISFRYPPTATDDTVTVSKQTTTGTGNVKTNDNDPEHTADPTHEDDFSLSQVNGDSGNVGKTLTGTYGTITINADGSYSYQLDTTNSAVVQQLPGDADLTESFTYQITDNDGQTDSATVHIKIVGDNLPPEATDNSNAVKVGTTETATGNVITDNNGNGVDRNAENTSQTLSVVGINGATGNIGTSIAGTYGTIRVNADGTYSYVLNTSNSAVRNLPVGQTLIETFTYTLSDGIDTDVATVKITINGPNASHPPTPPSPPLPTPTDPGPGETPGTPDPGPGGYPGPSNDSYTQIVNTFGSGVDFHSPLTNPVRLTLELQDRVATATGIQLFPLPATAFQHTDPTETLDIDASQPDGSPLPSFVNFNSQNMVFIVDGDAARLAGVKSLDIRVSGRDTHGNEATTTFTILFSDRNAAAPDEGGGDGEGDGDGKNQNGDGEKDGAPARTDGAGGKGDGKDNSNDQGEGAAQSDGRAAGPTDARDEQAGLAAKEGMLSRIAVNAQAMNYGRHAILAEREALLADFAALFRG</sequence>
<dbReference type="InterPro" id="IPR015919">
    <property type="entry name" value="Cadherin-like_sf"/>
</dbReference>
<organism evidence="3 4">
    <name type="scientific">Thalassospira mesophila</name>
    <dbReference type="NCBI Taxonomy" id="1293891"/>
    <lineage>
        <taxon>Bacteria</taxon>
        <taxon>Pseudomonadati</taxon>
        <taxon>Pseudomonadota</taxon>
        <taxon>Alphaproteobacteria</taxon>
        <taxon>Rhodospirillales</taxon>
        <taxon>Thalassospiraceae</taxon>
        <taxon>Thalassospira</taxon>
    </lineage>
</organism>
<evidence type="ECO:0000313" key="3">
    <source>
        <dbReference type="EMBL" id="OSQ36936.1"/>
    </source>
</evidence>
<dbReference type="Proteomes" id="UP000193391">
    <property type="component" value="Unassembled WGS sequence"/>
</dbReference>
<dbReference type="SUPFAM" id="SSF49313">
    <property type="entry name" value="Cadherin-like"/>
    <property type="match status" value="1"/>
</dbReference>
<evidence type="ECO:0000259" key="2">
    <source>
        <dbReference type="Pfam" id="PF17803"/>
    </source>
</evidence>
<feature type="non-terminal residue" evidence="3">
    <location>
        <position position="1"/>
    </location>
</feature>
<dbReference type="InterPro" id="IPR013783">
    <property type="entry name" value="Ig-like_fold"/>
</dbReference>
<dbReference type="Pfam" id="PF17803">
    <property type="entry name" value="Cadherin_4"/>
    <property type="match status" value="2"/>
</dbReference>
<dbReference type="InterPro" id="IPR040853">
    <property type="entry name" value="RapA2_cadherin-like"/>
</dbReference>
<dbReference type="GO" id="GO:0005509">
    <property type="term" value="F:calcium ion binding"/>
    <property type="evidence" value="ECO:0007669"/>
    <property type="project" value="InterPro"/>
</dbReference>
<dbReference type="GO" id="GO:0016020">
    <property type="term" value="C:membrane"/>
    <property type="evidence" value="ECO:0007669"/>
    <property type="project" value="InterPro"/>
</dbReference>
<feature type="region of interest" description="Disordered" evidence="1">
    <location>
        <begin position="263"/>
        <end position="309"/>
    </location>
</feature>
<feature type="domain" description="RapA2 cadherin-like" evidence="2">
    <location>
        <begin position="262"/>
        <end position="335"/>
    </location>
</feature>
<feature type="compositionally biased region" description="Low complexity" evidence="1">
    <location>
        <begin position="266"/>
        <end position="281"/>
    </location>
</feature>
<feature type="region of interest" description="Disordered" evidence="1">
    <location>
        <begin position="500"/>
        <end position="546"/>
    </location>
</feature>
<evidence type="ECO:0000313" key="4">
    <source>
        <dbReference type="Proteomes" id="UP000193391"/>
    </source>
</evidence>